<name>A0A0G8F3H5_BACCE</name>
<feature type="region of interest" description="Disordered" evidence="5">
    <location>
        <begin position="53"/>
        <end position="81"/>
    </location>
</feature>
<dbReference type="Pfam" id="PF13365">
    <property type="entry name" value="Trypsin_2"/>
    <property type="match status" value="1"/>
</dbReference>
<feature type="compositionally biased region" description="Polar residues" evidence="5">
    <location>
        <begin position="54"/>
        <end position="68"/>
    </location>
</feature>
<dbReference type="Gene3D" id="2.40.10.10">
    <property type="entry name" value="Trypsin-like serine proteases"/>
    <property type="match status" value="2"/>
</dbReference>
<dbReference type="InterPro" id="IPR036034">
    <property type="entry name" value="PDZ_sf"/>
</dbReference>
<keyword evidence="2" id="KW-0645">Protease</keyword>
<accession>A0A0G8F3H5</accession>
<dbReference type="Proteomes" id="UP000035214">
    <property type="component" value="Unassembled WGS sequence"/>
</dbReference>
<evidence type="ECO:0000256" key="3">
    <source>
        <dbReference type="ARBA" id="ARBA00022801"/>
    </source>
</evidence>
<comment type="similarity">
    <text evidence="1">Belongs to the peptidase S1C family.</text>
</comment>
<gene>
    <name evidence="8" type="ORF">B4077_3329</name>
</gene>
<dbReference type="AlphaFoldDB" id="A0A0G8F3H5"/>
<dbReference type="EMBL" id="LCYI01000017">
    <property type="protein sequence ID" value="KLA31061.1"/>
    <property type="molecule type" value="Genomic_DNA"/>
</dbReference>
<evidence type="ECO:0000256" key="4">
    <source>
        <dbReference type="ARBA" id="ARBA00022825"/>
    </source>
</evidence>
<evidence type="ECO:0000256" key="2">
    <source>
        <dbReference type="ARBA" id="ARBA00022670"/>
    </source>
</evidence>
<dbReference type="InterPro" id="IPR009003">
    <property type="entry name" value="Peptidase_S1_PA"/>
</dbReference>
<dbReference type="InterPro" id="IPR051201">
    <property type="entry name" value="Chloro_Bact_Ser_Proteases"/>
</dbReference>
<dbReference type="RefSeq" id="WP_046954418.1">
    <property type="nucleotide sequence ID" value="NZ_LCYI01000017.1"/>
</dbReference>
<dbReference type="GO" id="GO:0004252">
    <property type="term" value="F:serine-type endopeptidase activity"/>
    <property type="evidence" value="ECO:0007669"/>
    <property type="project" value="InterPro"/>
</dbReference>
<dbReference type="InterPro" id="IPR001940">
    <property type="entry name" value="Peptidase_S1C"/>
</dbReference>
<evidence type="ECO:0000256" key="1">
    <source>
        <dbReference type="ARBA" id="ARBA00010541"/>
    </source>
</evidence>
<feature type="domain" description="PDZ" evidence="7">
    <location>
        <begin position="298"/>
        <end position="386"/>
    </location>
</feature>
<dbReference type="Gene3D" id="2.30.42.10">
    <property type="match status" value="1"/>
</dbReference>
<evidence type="ECO:0000313" key="8">
    <source>
        <dbReference type="EMBL" id="KLA31061.1"/>
    </source>
</evidence>
<dbReference type="SUPFAM" id="SSF50494">
    <property type="entry name" value="Trypsin-like serine proteases"/>
    <property type="match status" value="1"/>
</dbReference>
<dbReference type="PANTHER" id="PTHR43343">
    <property type="entry name" value="PEPTIDASE S12"/>
    <property type="match status" value="1"/>
</dbReference>
<evidence type="ECO:0000313" key="9">
    <source>
        <dbReference type="Proteomes" id="UP000035214"/>
    </source>
</evidence>
<evidence type="ECO:0000259" key="7">
    <source>
        <dbReference type="SMART" id="SM00228"/>
    </source>
</evidence>
<keyword evidence="6" id="KW-0812">Transmembrane</keyword>
<evidence type="ECO:0000256" key="5">
    <source>
        <dbReference type="SAM" id="MobiDB-lite"/>
    </source>
</evidence>
<dbReference type="SMART" id="SM00228">
    <property type="entry name" value="PDZ"/>
    <property type="match status" value="1"/>
</dbReference>
<evidence type="ECO:0000256" key="6">
    <source>
        <dbReference type="SAM" id="Phobius"/>
    </source>
</evidence>
<comment type="caution">
    <text evidence="8">The sequence shown here is derived from an EMBL/GenBank/DDBJ whole genome shotgun (WGS) entry which is preliminary data.</text>
</comment>
<proteinExistence type="inferred from homology"/>
<dbReference type="PANTHER" id="PTHR43343:SF3">
    <property type="entry name" value="PROTEASE DO-LIKE 8, CHLOROPLASTIC"/>
    <property type="match status" value="1"/>
</dbReference>
<dbReference type="PATRIC" id="fig|1396.428.peg.2708"/>
<protein>
    <recommendedName>
        <fullName evidence="7">PDZ domain-containing protein</fullName>
    </recommendedName>
</protein>
<dbReference type="InterPro" id="IPR043504">
    <property type="entry name" value="Peptidase_S1_PA_chymotrypsin"/>
</dbReference>
<feature type="transmembrane region" description="Helical" evidence="6">
    <location>
        <begin position="25"/>
        <end position="47"/>
    </location>
</feature>
<dbReference type="SUPFAM" id="SSF50156">
    <property type="entry name" value="PDZ domain-like"/>
    <property type="match status" value="1"/>
</dbReference>
<sequence>MFTMGHYDTNQTKSNRNKVYKKTGYFFTGIIGAMIGAITIGLTTPYINEIKGSAGQSPKYNEVNQDTPISYKPEDVSNPQDTIESTKEVVVGVINYKQNADLFNTQDQSEEAGSGSGVIYKKSGNKAFIVTNNHVIDGANKVEVKLNNGKKVPAKVVGTDPLLDLAVLEIDGADVKRVAILGDSEKIRTGETVIAIGNPLGLEGSVTKGIISSKEREIPVSTLGNQQVDWQAQVIQTDAAINPGNSGGALFNAQGEVIGINSSKIAQQAVEGIGFAIPIHIAKTTLGFLEKDGTVKRPIMGVQLLDVEKMTDSARNQLKLPKEISNGAVLGNISNQSPAEKGGLQQYDVVIALDAQKIENVAQFRKYLYEKKKMGDTIKVTVYRNGEKITKTVKLTDQTRAA</sequence>
<keyword evidence="6" id="KW-1133">Transmembrane helix</keyword>
<reference evidence="8 9" key="1">
    <citation type="submission" date="2015-04" db="EMBL/GenBank/DDBJ databases">
        <title>Draft Genome Sequences of Eight Spore-Forming Food Isolates of Bacillus cereus Genome sequencing.</title>
        <authorList>
            <person name="Krawcyk A.O."/>
            <person name="de Jong A."/>
            <person name="Eijlander R.T."/>
            <person name="Berendsen E.M."/>
            <person name="Holsappel S."/>
            <person name="Wells-Bennik M."/>
            <person name="Kuipers O.P."/>
        </authorList>
    </citation>
    <scope>NUCLEOTIDE SEQUENCE [LARGE SCALE GENOMIC DNA]</scope>
    <source>
        <strain evidence="8 9">B4077</strain>
    </source>
</reference>
<keyword evidence="3" id="KW-0378">Hydrolase</keyword>
<dbReference type="GO" id="GO:0006508">
    <property type="term" value="P:proteolysis"/>
    <property type="evidence" value="ECO:0007669"/>
    <property type="project" value="UniProtKB-KW"/>
</dbReference>
<keyword evidence="6" id="KW-0472">Membrane</keyword>
<keyword evidence="4" id="KW-0720">Serine protease</keyword>
<dbReference type="PRINTS" id="PR00834">
    <property type="entry name" value="PROTEASES2C"/>
</dbReference>
<dbReference type="InterPro" id="IPR001478">
    <property type="entry name" value="PDZ"/>
</dbReference>
<organism evidence="8 9">
    <name type="scientific">Bacillus cereus</name>
    <dbReference type="NCBI Taxonomy" id="1396"/>
    <lineage>
        <taxon>Bacteria</taxon>
        <taxon>Bacillati</taxon>
        <taxon>Bacillota</taxon>
        <taxon>Bacilli</taxon>
        <taxon>Bacillales</taxon>
        <taxon>Bacillaceae</taxon>
        <taxon>Bacillus</taxon>
        <taxon>Bacillus cereus group</taxon>
    </lineage>
</organism>
<dbReference type="Pfam" id="PF13180">
    <property type="entry name" value="PDZ_2"/>
    <property type="match status" value="1"/>
</dbReference>